<dbReference type="AlphaFoldDB" id="A0A7T4F078"/>
<dbReference type="Gene3D" id="3.40.50.300">
    <property type="entry name" value="P-loop containing nucleotide triphosphate hydrolases"/>
    <property type="match status" value="2"/>
</dbReference>
<reference evidence="1 2" key="1">
    <citation type="submission" date="2020-12" db="EMBL/GenBank/DDBJ databases">
        <title>FDA dAtabase for Regulatory Grade micrObial Sequences (FDA-ARGOS): Supporting development and validation of Infectious Disease Dx tests.</title>
        <authorList>
            <person name="Sproer C."/>
            <person name="Gronow S."/>
            <person name="Severitt S."/>
            <person name="Schroder I."/>
            <person name="Tallon L."/>
            <person name="Sadzewicz L."/>
            <person name="Zhao X."/>
            <person name="Boylan J."/>
            <person name="Ott S."/>
            <person name="Bowen H."/>
            <person name="Vavikolanu K."/>
            <person name="Mehta A."/>
            <person name="Aluvathingal J."/>
            <person name="Nadendla S."/>
            <person name="Lowell S."/>
            <person name="Myers T."/>
            <person name="Yan Y."/>
            <person name="Sichtig H."/>
        </authorList>
    </citation>
    <scope>NUCLEOTIDE SEQUENCE [LARGE SCALE GENOMIC DNA]</scope>
    <source>
        <strain evidence="1 2">FDAARGOS_988</strain>
    </source>
</reference>
<dbReference type="SUPFAM" id="SSF52540">
    <property type="entry name" value="P-loop containing nucleoside triphosphate hydrolases"/>
    <property type="match status" value="1"/>
</dbReference>
<gene>
    <name evidence="1" type="ORF">I6H45_07080</name>
</gene>
<name>A0A7T4F078_9FIRM</name>
<dbReference type="KEGG" id="avg:I6H45_07080"/>
<proteinExistence type="predicted"/>
<accession>A0A7T4F078</accession>
<sequence>MEGIKEVMSINIENCNCVKSANININTNSLNIKYGLNGTGKSTISKAILYFSNKDNDSLSNLRPYNSDVDPKIKNCKFKKVRLFDENYVNRYLFENDSFLNNSYQVFLRDKELDKIRENTENLLKSLKNIFEQSEELNDLMNFLPSYRNITNFDNGNISKRGGLGELLKGNGSGFDNHEELNSYKPFYENRDFSDVSKWAKWRNDGIKQMNGESCPFCTHNMNLESIEKQNKTISTVFKNSALKTANEVLDFLQNAVEKGYIEQNSVKILERYIGDSSKSNELLAEMNQIGIETEYLYVKIKQLFRFKPMNVSREQLEDIESQLDNFIIDNRQISRFYTTEKIKFLIKEINGKIDELREKTSAIKTLFLKCQQKMEDLIKDRREDINDFFSIAGFPYKFILKNNGENNAICYLIPSNADEIDKIENPQNHLSWGEKNAFSLVMFMFEVANDDVDLIILDDPITSFDKNKKFAVTKRLFDKKEFSFKNKTVLMLTHDLQPVIDYVQGKFLRRYDIHTPVYATYLINNDGNLEEKEITKSDLKNIVELTRSIAIESSYDIATRIINLRKFIELTTPNFLENSAYDVLSNLIHGRSSDKYKSRIDYESKSDFINKGMDFINEFIPNMNYNDLIDETSDDKLLQLVKNGNIYTQIIAIRFLFEKDRDSGTLISHLKKEYPNVCKFVNETNHIENDYIFQLNPMEFFEIPLSYLNQLKIFCNEKLTN</sequence>
<dbReference type="RefSeq" id="WP_004839250.1">
    <property type="nucleotide sequence ID" value="NZ_CP066014.1"/>
</dbReference>
<evidence type="ECO:0000313" key="2">
    <source>
        <dbReference type="Proteomes" id="UP000595276"/>
    </source>
</evidence>
<dbReference type="Proteomes" id="UP000595276">
    <property type="component" value="Chromosome"/>
</dbReference>
<protein>
    <recommendedName>
        <fullName evidence="3">Protein CR006 P-loop domain-containing protein</fullName>
    </recommendedName>
</protein>
<evidence type="ECO:0008006" key="3">
    <source>
        <dbReference type="Google" id="ProtNLM"/>
    </source>
</evidence>
<dbReference type="EMBL" id="CP066014">
    <property type="protein sequence ID" value="QQB61560.1"/>
    <property type="molecule type" value="Genomic_DNA"/>
</dbReference>
<dbReference type="InterPro" id="IPR027417">
    <property type="entry name" value="P-loop_NTPase"/>
</dbReference>
<organism evidence="1 2">
    <name type="scientific">Anaerococcus vaginalis</name>
    <dbReference type="NCBI Taxonomy" id="33037"/>
    <lineage>
        <taxon>Bacteria</taxon>
        <taxon>Bacillati</taxon>
        <taxon>Bacillota</taxon>
        <taxon>Tissierellia</taxon>
        <taxon>Tissierellales</taxon>
        <taxon>Peptoniphilaceae</taxon>
        <taxon>Anaerococcus</taxon>
    </lineage>
</organism>
<evidence type="ECO:0000313" key="1">
    <source>
        <dbReference type="EMBL" id="QQB61560.1"/>
    </source>
</evidence>
<dbReference type="GeneID" id="79022495"/>